<organism evidence="1 2">
    <name type="scientific">Dreissena polymorpha</name>
    <name type="common">Zebra mussel</name>
    <name type="synonym">Mytilus polymorpha</name>
    <dbReference type="NCBI Taxonomy" id="45954"/>
    <lineage>
        <taxon>Eukaryota</taxon>
        <taxon>Metazoa</taxon>
        <taxon>Spiralia</taxon>
        <taxon>Lophotrochozoa</taxon>
        <taxon>Mollusca</taxon>
        <taxon>Bivalvia</taxon>
        <taxon>Autobranchia</taxon>
        <taxon>Heteroconchia</taxon>
        <taxon>Euheterodonta</taxon>
        <taxon>Imparidentia</taxon>
        <taxon>Neoheterodontei</taxon>
        <taxon>Myida</taxon>
        <taxon>Dreissenoidea</taxon>
        <taxon>Dreissenidae</taxon>
        <taxon>Dreissena</taxon>
    </lineage>
</organism>
<accession>A0A9D4KQP3</accession>
<keyword evidence="2" id="KW-1185">Reference proteome</keyword>
<dbReference type="Proteomes" id="UP000828390">
    <property type="component" value="Unassembled WGS sequence"/>
</dbReference>
<proteinExistence type="predicted"/>
<evidence type="ECO:0000313" key="1">
    <source>
        <dbReference type="EMBL" id="KAH3844313.1"/>
    </source>
</evidence>
<gene>
    <name evidence="1" type="ORF">DPMN_086571</name>
</gene>
<comment type="caution">
    <text evidence="1">The sequence shown here is derived from an EMBL/GenBank/DDBJ whole genome shotgun (WGS) entry which is preliminary data.</text>
</comment>
<protein>
    <submittedName>
        <fullName evidence="1">Uncharacterized protein</fullName>
    </submittedName>
</protein>
<dbReference type="EMBL" id="JAIWYP010000003">
    <property type="protein sequence ID" value="KAH3844313.1"/>
    <property type="molecule type" value="Genomic_DNA"/>
</dbReference>
<reference evidence="1" key="1">
    <citation type="journal article" date="2019" name="bioRxiv">
        <title>The Genome of the Zebra Mussel, Dreissena polymorpha: A Resource for Invasive Species Research.</title>
        <authorList>
            <person name="McCartney M.A."/>
            <person name="Auch B."/>
            <person name="Kono T."/>
            <person name="Mallez S."/>
            <person name="Zhang Y."/>
            <person name="Obille A."/>
            <person name="Becker A."/>
            <person name="Abrahante J.E."/>
            <person name="Garbe J."/>
            <person name="Badalamenti J.P."/>
            <person name="Herman A."/>
            <person name="Mangelson H."/>
            <person name="Liachko I."/>
            <person name="Sullivan S."/>
            <person name="Sone E.D."/>
            <person name="Koren S."/>
            <person name="Silverstein K.A.T."/>
            <person name="Beckman K.B."/>
            <person name="Gohl D.M."/>
        </authorList>
    </citation>
    <scope>NUCLEOTIDE SEQUENCE</scope>
    <source>
        <strain evidence="1">Duluth1</strain>
        <tissue evidence="1">Whole animal</tissue>
    </source>
</reference>
<evidence type="ECO:0000313" key="2">
    <source>
        <dbReference type="Proteomes" id="UP000828390"/>
    </source>
</evidence>
<reference evidence="1" key="2">
    <citation type="submission" date="2020-11" db="EMBL/GenBank/DDBJ databases">
        <authorList>
            <person name="McCartney M.A."/>
            <person name="Auch B."/>
            <person name="Kono T."/>
            <person name="Mallez S."/>
            <person name="Becker A."/>
            <person name="Gohl D.M."/>
            <person name="Silverstein K.A.T."/>
            <person name="Koren S."/>
            <person name="Bechman K.B."/>
            <person name="Herman A."/>
            <person name="Abrahante J.E."/>
            <person name="Garbe J."/>
        </authorList>
    </citation>
    <scope>NUCLEOTIDE SEQUENCE</scope>
    <source>
        <strain evidence="1">Duluth1</strain>
        <tissue evidence="1">Whole animal</tissue>
    </source>
</reference>
<sequence length="111" mass="13037">MIFVSEFQNDCGNLLLVKLPHYQGDTGEIAYYPSNKVFDNPELYYRQLMRRTSETLKLHTAIYTELRDVYDFKYLFTVYNISRHGEYFLKCLNGTISQTTNGVHFPGIYVS</sequence>
<name>A0A9D4KQP3_DREPO</name>
<dbReference type="AlphaFoldDB" id="A0A9D4KQP3"/>